<dbReference type="EMBL" id="AQPF01000005">
    <property type="protein sequence ID" value="KAF0807024.1"/>
    <property type="molecule type" value="Genomic_DNA"/>
</dbReference>
<evidence type="ECO:0000313" key="1">
    <source>
        <dbReference type="EMBL" id="KAF0807024.1"/>
    </source>
</evidence>
<sequence>MALPIQQSSKELEFGTVLLAGLDGLKNDEENLENEVRPLYVGMIWAR</sequence>
<reference evidence="1 2" key="1">
    <citation type="submission" date="2012-09" db="EMBL/GenBank/DDBJ databases">
        <title>Genome Sequence of alkane-degrading Bacterium Alcanivorax sp. 6-D-6.</title>
        <authorList>
            <person name="Lai Q."/>
            <person name="Shao Z."/>
        </authorList>
    </citation>
    <scope>NUCLEOTIDE SEQUENCE [LARGE SCALE GENOMIC DNA]</scope>
    <source>
        <strain evidence="1 2">6-D-6</strain>
    </source>
</reference>
<protein>
    <submittedName>
        <fullName evidence="1">Uncharacterized protein</fullName>
    </submittedName>
</protein>
<gene>
    <name evidence="1" type="ORF">A6D6_01023</name>
</gene>
<evidence type="ECO:0000313" key="2">
    <source>
        <dbReference type="Proteomes" id="UP000771797"/>
    </source>
</evidence>
<name>A0ABQ6YAR1_9GAMM</name>
<dbReference type="Proteomes" id="UP000771797">
    <property type="component" value="Unassembled WGS sequence"/>
</dbReference>
<organism evidence="1 2">
    <name type="scientific">Alcanivorax xiamenensis</name>
    <dbReference type="NCBI Taxonomy" id="1177156"/>
    <lineage>
        <taxon>Bacteria</taxon>
        <taxon>Pseudomonadati</taxon>
        <taxon>Pseudomonadota</taxon>
        <taxon>Gammaproteobacteria</taxon>
        <taxon>Oceanospirillales</taxon>
        <taxon>Alcanivoracaceae</taxon>
        <taxon>Alcanivorax</taxon>
    </lineage>
</organism>
<accession>A0ABQ6YAR1</accession>
<proteinExistence type="predicted"/>
<comment type="caution">
    <text evidence="1">The sequence shown here is derived from an EMBL/GenBank/DDBJ whole genome shotgun (WGS) entry which is preliminary data.</text>
</comment>
<keyword evidence="2" id="KW-1185">Reference proteome</keyword>